<evidence type="ECO:0000313" key="10">
    <source>
        <dbReference type="EMBL" id="CDI53848.1"/>
    </source>
</evidence>
<accession>A0A077R4N3</accession>
<dbReference type="InterPro" id="IPR019576">
    <property type="entry name" value="Pyridoxamine_oxidase_dimer_C"/>
</dbReference>
<feature type="domain" description="Pyridoxine 5'-phosphate oxidase dimerisation C-terminal" evidence="9">
    <location>
        <begin position="249"/>
        <end position="297"/>
    </location>
</feature>
<evidence type="ECO:0000256" key="5">
    <source>
        <dbReference type="ARBA" id="ARBA00022630"/>
    </source>
</evidence>
<dbReference type="InterPro" id="IPR019740">
    <property type="entry name" value="Pyridox_Oxase_CS"/>
</dbReference>
<keyword evidence="7" id="KW-0560">Oxidoreductase</keyword>
<protein>
    <recommendedName>
        <fullName evidence="4">pyridoxal 5'-phosphate synthase</fullName>
        <ecNumber evidence="4">1.4.3.5</ecNumber>
    </recommendedName>
</protein>
<evidence type="ECO:0000256" key="3">
    <source>
        <dbReference type="ARBA" id="ARBA00005037"/>
    </source>
</evidence>
<dbReference type="InterPro" id="IPR011576">
    <property type="entry name" value="Pyridox_Oxase_N"/>
</dbReference>
<dbReference type="EC" id="1.4.3.5" evidence="4"/>
<dbReference type="PANTHER" id="PTHR10851:SF0">
    <property type="entry name" value="PYRIDOXINE-5'-PHOSPHATE OXIDASE"/>
    <property type="match status" value="1"/>
</dbReference>
<dbReference type="GO" id="GO:0010181">
    <property type="term" value="F:FMN binding"/>
    <property type="evidence" value="ECO:0007669"/>
    <property type="project" value="InterPro"/>
</dbReference>
<evidence type="ECO:0000256" key="7">
    <source>
        <dbReference type="ARBA" id="ARBA00023002"/>
    </source>
</evidence>
<dbReference type="NCBIfam" id="TIGR00558">
    <property type="entry name" value="pdxH"/>
    <property type="match status" value="1"/>
</dbReference>
<dbReference type="InterPro" id="IPR012349">
    <property type="entry name" value="Split_barrel_FMN-bd"/>
</dbReference>
<comment type="cofactor">
    <cofactor evidence="1">
        <name>FMN</name>
        <dbReference type="ChEBI" id="CHEBI:58210"/>
    </cofactor>
</comment>
<comment type="pathway">
    <text evidence="2">Cofactor metabolism; pyridoxal 5'-phosphate salvage; pyridoxal 5'-phosphate from pyridoxamine 5'-phosphate: step 1/1.</text>
</comment>
<dbReference type="AlphaFoldDB" id="A0A077R4N3"/>
<evidence type="ECO:0000256" key="4">
    <source>
        <dbReference type="ARBA" id="ARBA00012801"/>
    </source>
</evidence>
<keyword evidence="6" id="KW-0288">FMN</keyword>
<dbReference type="NCBIfam" id="NF004231">
    <property type="entry name" value="PRK05679.1"/>
    <property type="match status" value="1"/>
</dbReference>
<dbReference type="InterPro" id="IPR000659">
    <property type="entry name" value="Pyridox_Oxase"/>
</dbReference>
<dbReference type="PROSITE" id="PS01064">
    <property type="entry name" value="PYRIDOX_OXIDASE"/>
    <property type="match status" value="1"/>
</dbReference>
<dbReference type="SUPFAM" id="SSF50475">
    <property type="entry name" value="FMN-binding split barrel"/>
    <property type="match status" value="1"/>
</dbReference>
<dbReference type="Pfam" id="PF01243">
    <property type="entry name" value="PNPOx_N"/>
    <property type="match status" value="1"/>
</dbReference>
<dbReference type="GO" id="GO:0008615">
    <property type="term" value="P:pyridoxine biosynthetic process"/>
    <property type="evidence" value="ECO:0007669"/>
    <property type="project" value="InterPro"/>
</dbReference>
<dbReference type="Gene3D" id="2.30.110.10">
    <property type="entry name" value="Electron Transport, Fmn-binding Protein, Chain A"/>
    <property type="match status" value="1"/>
</dbReference>
<evidence type="ECO:0000259" key="9">
    <source>
        <dbReference type="Pfam" id="PF10590"/>
    </source>
</evidence>
<dbReference type="Pfam" id="PF10590">
    <property type="entry name" value="PNP_phzG_C"/>
    <property type="match status" value="1"/>
</dbReference>
<name>A0A077R4N3_9BASI</name>
<dbReference type="EMBL" id="HG529594">
    <property type="protein sequence ID" value="CDI53848.1"/>
    <property type="molecule type" value="Genomic_DNA"/>
</dbReference>
<feature type="domain" description="Pyridoxamine 5'-phosphate oxidase N-terminal" evidence="8">
    <location>
        <begin position="90"/>
        <end position="218"/>
    </location>
</feature>
<dbReference type="UniPathway" id="UPA01068">
    <property type="reaction ID" value="UER00304"/>
</dbReference>
<evidence type="ECO:0000256" key="6">
    <source>
        <dbReference type="ARBA" id="ARBA00022643"/>
    </source>
</evidence>
<proteinExistence type="inferred from homology"/>
<dbReference type="HAMAP" id="MF_01629">
    <property type="entry name" value="PdxH"/>
    <property type="match status" value="1"/>
</dbReference>
<evidence type="ECO:0000256" key="2">
    <source>
        <dbReference type="ARBA" id="ARBA00004738"/>
    </source>
</evidence>
<reference evidence="10" key="1">
    <citation type="journal article" date="2014" name="Genome Biol. Evol.">
        <title>Gene Loss Rather Than Gene Gain Is Associated with a Host Jump from Monocots to Dicots in the Smut Fungus Melanopsichium pennsylvanicum.</title>
        <authorList>
            <person name="Sharma R."/>
            <person name="Mishra B."/>
            <person name="Runge F."/>
            <person name="Thines M."/>
        </authorList>
    </citation>
    <scope>NUCLEOTIDE SEQUENCE</scope>
    <source>
        <strain evidence="10">4</strain>
    </source>
</reference>
<dbReference type="GO" id="GO:0004733">
    <property type="term" value="F:pyridoxamine phosphate oxidase activity"/>
    <property type="evidence" value="ECO:0007669"/>
    <property type="project" value="UniProtKB-EC"/>
</dbReference>
<comment type="pathway">
    <text evidence="3">Cofactor metabolism; pyridoxal 5'-phosphate salvage; pyridoxal 5'-phosphate from pyridoxine 5'-phosphate: step 1/1.</text>
</comment>
<dbReference type="PANTHER" id="PTHR10851">
    <property type="entry name" value="PYRIDOXINE-5-PHOSPHATE OXIDASE"/>
    <property type="match status" value="1"/>
</dbReference>
<sequence>MLSIVFQRALRPSTRLLASSTQFIFPRNLGVSASVYHPSPTSPKMDAQVKSTDAAKTAITSHNQYKTDGLERDQLSASPIVQFNNWFKHASENGVPEPEAMTISTVALDKTAGIARPSSRVVLLKQVDPQGFLFFSNYTSRKGKELESNPYASLAFYWKELSRSIRVCGRVEKLTSEQSKEYYDSRPLGSRIGAWASPQSSTIGSRKELEQKVKNVESKFGVPFAAGLEEGNKFQGDEKAVDVPLPDFWGGYRIVPDEVEFWCGRPNRLHDRFRYTRSLDSGVPANEDKWTIDRLAP</sequence>
<organism evidence="10">
    <name type="scientific">Melanopsichium pennsylvanicum 4</name>
    <dbReference type="NCBI Taxonomy" id="1398559"/>
    <lineage>
        <taxon>Eukaryota</taxon>
        <taxon>Fungi</taxon>
        <taxon>Dikarya</taxon>
        <taxon>Basidiomycota</taxon>
        <taxon>Ustilaginomycotina</taxon>
        <taxon>Ustilaginomycetes</taxon>
        <taxon>Ustilaginales</taxon>
        <taxon>Ustilaginaceae</taxon>
        <taxon>Melanopsichium</taxon>
    </lineage>
</organism>
<evidence type="ECO:0000259" key="8">
    <source>
        <dbReference type="Pfam" id="PF01243"/>
    </source>
</evidence>
<keyword evidence="5" id="KW-0285">Flavoprotein</keyword>
<evidence type="ECO:0000256" key="1">
    <source>
        <dbReference type="ARBA" id="ARBA00001917"/>
    </source>
</evidence>